<dbReference type="Gene3D" id="6.10.250.2790">
    <property type="match status" value="1"/>
</dbReference>
<evidence type="ECO:0000256" key="1">
    <source>
        <dbReference type="SAM" id="MobiDB-lite"/>
    </source>
</evidence>
<dbReference type="EMBL" id="CP042185">
    <property type="protein sequence ID" value="QDS68107.1"/>
    <property type="molecule type" value="Genomic_DNA"/>
</dbReference>
<reference evidence="2 3" key="1">
    <citation type="submission" date="2019-07" db="EMBL/GenBank/DDBJ databases">
        <title>Finished genome of Venturia effusa.</title>
        <authorList>
            <person name="Young C.A."/>
            <person name="Cox M.P."/>
            <person name="Ganley A.R.D."/>
            <person name="David W.J."/>
        </authorList>
    </citation>
    <scope>NUCLEOTIDE SEQUENCE [LARGE SCALE GENOMIC DNA]</scope>
    <source>
        <strain evidence="3">albino</strain>
    </source>
</reference>
<accession>A0A517KXJ9</accession>
<keyword evidence="3" id="KW-1185">Reference proteome</keyword>
<gene>
    <name evidence="2" type="ORF">FKW77_010154</name>
</gene>
<dbReference type="STRING" id="50376.A0A517KXJ9"/>
<dbReference type="AlphaFoldDB" id="A0A517KXJ9"/>
<dbReference type="Proteomes" id="UP000316270">
    <property type="component" value="Chromosome 1"/>
</dbReference>
<evidence type="ECO:0000313" key="2">
    <source>
        <dbReference type="EMBL" id="QDS68107.1"/>
    </source>
</evidence>
<sequence>MASEASILDPFLQPGAFDAADYLNSTLNPKLNLPELSSQTQNLLSQLNAQTSRLTAALTQLTDDILRSGARLAYEVDLLRGEAIGLSEALNEGLQDNIALFVPGTTQPTNENANNPPPPPTEPPYITHLRTLTHVKARLESVVKVFGEAMHWTLPPSEISHLSSFISVSGPEPGTESHSREEKGREFAESLRAEIGDLIAHAENRNEGYEAALVRVGALRELAEVWKGTAEEKARVRFVEGLAGLAETRLRELEREDGARFRTASPRKGGGTAAAVRNGQAGEKKGTMGFLDNLHRMRSNMSFE</sequence>
<feature type="region of interest" description="Disordered" evidence="1">
    <location>
        <begin position="263"/>
        <end position="287"/>
    </location>
</feature>
<proteinExistence type="predicted"/>
<dbReference type="OrthoDB" id="5413829at2759"/>
<organism evidence="2 3">
    <name type="scientific">Venturia effusa</name>
    <dbReference type="NCBI Taxonomy" id="50376"/>
    <lineage>
        <taxon>Eukaryota</taxon>
        <taxon>Fungi</taxon>
        <taxon>Dikarya</taxon>
        <taxon>Ascomycota</taxon>
        <taxon>Pezizomycotina</taxon>
        <taxon>Dothideomycetes</taxon>
        <taxon>Pleosporomycetidae</taxon>
        <taxon>Venturiales</taxon>
        <taxon>Venturiaceae</taxon>
        <taxon>Venturia</taxon>
    </lineage>
</organism>
<name>A0A517KXJ9_9PEZI</name>
<protein>
    <submittedName>
        <fullName evidence="2">Uncharacterized protein</fullName>
    </submittedName>
</protein>
<evidence type="ECO:0000313" key="3">
    <source>
        <dbReference type="Proteomes" id="UP000316270"/>
    </source>
</evidence>